<keyword evidence="4 9" id="KW-0547">Nucleotide-binding</keyword>
<sequence>MHRISFQNTATLDDFDRIKTLGTGSFGRVMLVKHKQTGNYFAMKILDKQKVVKLKQVEHTLNEKRILQAIDFPFLVNMQYSFKAARFDEEADGLLAGFRSPARFSAVSFRVCSAGIDSREQLSGKSTAARRNLWAKERSQKIVTWAPFLAPH</sequence>
<keyword evidence="3" id="KW-0808">Transferase</keyword>
<keyword evidence="5" id="KW-0418">Kinase</keyword>
<dbReference type="EC" id="2.7.11.11" evidence="1"/>
<dbReference type="PANTHER" id="PTHR24353:SF153">
    <property type="entry name" value="CAMP-DEPENDENT PROTEIN KINASE CATALYTIC SUBUNIT 1"/>
    <property type="match status" value="1"/>
</dbReference>
<evidence type="ECO:0000313" key="12">
    <source>
        <dbReference type="Proteomes" id="UP000252519"/>
    </source>
</evidence>
<dbReference type="AlphaFoldDB" id="A0A368FKS4"/>
<evidence type="ECO:0000256" key="8">
    <source>
        <dbReference type="ARBA" id="ARBA00047454"/>
    </source>
</evidence>
<protein>
    <recommendedName>
        <fullName evidence="1">cAMP-dependent protein kinase</fullName>
        <ecNumber evidence="1">2.7.11.11</ecNumber>
    </recommendedName>
</protein>
<dbReference type="PROSITE" id="PS00107">
    <property type="entry name" value="PROTEIN_KINASE_ATP"/>
    <property type="match status" value="1"/>
</dbReference>
<dbReference type="Pfam" id="PF00069">
    <property type="entry name" value="Pkinase"/>
    <property type="match status" value="1"/>
</dbReference>
<dbReference type="Gene3D" id="3.30.200.20">
    <property type="entry name" value="Phosphorylase Kinase, domain 1"/>
    <property type="match status" value="1"/>
</dbReference>
<dbReference type="PROSITE" id="PS50011">
    <property type="entry name" value="PROTEIN_KINASE_DOM"/>
    <property type="match status" value="1"/>
</dbReference>
<evidence type="ECO:0000256" key="3">
    <source>
        <dbReference type="ARBA" id="ARBA00022679"/>
    </source>
</evidence>
<dbReference type="GO" id="GO:0005524">
    <property type="term" value="F:ATP binding"/>
    <property type="evidence" value="ECO:0007669"/>
    <property type="project" value="UniProtKB-UniRule"/>
</dbReference>
<feature type="binding site" evidence="9">
    <location>
        <position position="44"/>
    </location>
    <ligand>
        <name>ATP</name>
        <dbReference type="ChEBI" id="CHEBI:30616"/>
    </ligand>
</feature>
<keyword evidence="12" id="KW-1185">Reference proteome</keyword>
<comment type="catalytic activity">
    <reaction evidence="7">
        <text>L-threonyl-[protein] + ATP = O-phospho-L-threonyl-[protein] + ADP + H(+)</text>
        <dbReference type="Rhea" id="RHEA:46608"/>
        <dbReference type="Rhea" id="RHEA-COMP:11060"/>
        <dbReference type="Rhea" id="RHEA-COMP:11605"/>
        <dbReference type="ChEBI" id="CHEBI:15378"/>
        <dbReference type="ChEBI" id="CHEBI:30013"/>
        <dbReference type="ChEBI" id="CHEBI:30616"/>
        <dbReference type="ChEBI" id="CHEBI:61977"/>
        <dbReference type="ChEBI" id="CHEBI:456216"/>
        <dbReference type="EC" id="2.7.11.11"/>
    </reaction>
</comment>
<evidence type="ECO:0000256" key="2">
    <source>
        <dbReference type="ARBA" id="ARBA00022527"/>
    </source>
</evidence>
<dbReference type="EMBL" id="JOJR01001151">
    <property type="protein sequence ID" value="RCN32128.1"/>
    <property type="molecule type" value="Genomic_DNA"/>
</dbReference>
<dbReference type="SUPFAM" id="SSF56112">
    <property type="entry name" value="Protein kinase-like (PK-like)"/>
    <property type="match status" value="1"/>
</dbReference>
<proteinExistence type="predicted"/>
<comment type="catalytic activity">
    <reaction evidence="8">
        <text>L-seryl-[protein] + ATP = O-phospho-L-seryl-[protein] + ADP + H(+)</text>
        <dbReference type="Rhea" id="RHEA:17989"/>
        <dbReference type="Rhea" id="RHEA-COMP:9863"/>
        <dbReference type="Rhea" id="RHEA-COMP:11604"/>
        <dbReference type="ChEBI" id="CHEBI:15378"/>
        <dbReference type="ChEBI" id="CHEBI:29999"/>
        <dbReference type="ChEBI" id="CHEBI:30616"/>
        <dbReference type="ChEBI" id="CHEBI:83421"/>
        <dbReference type="ChEBI" id="CHEBI:456216"/>
        <dbReference type="EC" id="2.7.11.11"/>
    </reaction>
</comment>
<dbReference type="GO" id="GO:0004691">
    <property type="term" value="F:cAMP-dependent protein kinase activity"/>
    <property type="evidence" value="ECO:0007669"/>
    <property type="project" value="UniProtKB-EC"/>
</dbReference>
<evidence type="ECO:0000256" key="5">
    <source>
        <dbReference type="ARBA" id="ARBA00022777"/>
    </source>
</evidence>
<dbReference type="PANTHER" id="PTHR24353">
    <property type="entry name" value="CYCLIC NUCLEOTIDE-DEPENDENT PROTEIN KINASE"/>
    <property type="match status" value="1"/>
</dbReference>
<dbReference type="OrthoDB" id="63267at2759"/>
<evidence type="ECO:0000259" key="10">
    <source>
        <dbReference type="PROSITE" id="PS50011"/>
    </source>
</evidence>
<evidence type="ECO:0000256" key="4">
    <source>
        <dbReference type="ARBA" id="ARBA00022741"/>
    </source>
</evidence>
<feature type="domain" description="Protein kinase" evidence="10">
    <location>
        <begin position="15"/>
        <end position="152"/>
    </location>
</feature>
<dbReference type="InterPro" id="IPR017441">
    <property type="entry name" value="Protein_kinase_ATP_BS"/>
</dbReference>
<organism evidence="11 12">
    <name type="scientific">Ancylostoma caninum</name>
    <name type="common">Dog hookworm</name>
    <dbReference type="NCBI Taxonomy" id="29170"/>
    <lineage>
        <taxon>Eukaryota</taxon>
        <taxon>Metazoa</taxon>
        <taxon>Ecdysozoa</taxon>
        <taxon>Nematoda</taxon>
        <taxon>Chromadorea</taxon>
        <taxon>Rhabditida</taxon>
        <taxon>Rhabditina</taxon>
        <taxon>Rhabditomorpha</taxon>
        <taxon>Strongyloidea</taxon>
        <taxon>Ancylostomatidae</taxon>
        <taxon>Ancylostomatinae</taxon>
        <taxon>Ancylostoma</taxon>
    </lineage>
</organism>
<keyword evidence="2" id="KW-0723">Serine/threonine-protein kinase</keyword>
<comment type="caution">
    <text evidence="11">The sequence shown here is derived from an EMBL/GenBank/DDBJ whole genome shotgun (WGS) entry which is preliminary data.</text>
</comment>
<keyword evidence="6 9" id="KW-0067">ATP-binding</keyword>
<dbReference type="InterPro" id="IPR000719">
    <property type="entry name" value="Prot_kinase_dom"/>
</dbReference>
<evidence type="ECO:0000256" key="1">
    <source>
        <dbReference type="ARBA" id="ARBA00012444"/>
    </source>
</evidence>
<evidence type="ECO:0000313" key="11">
    <source>
        <dbReference type="EMBL" id="RCN32128.1"/>
    </source>
</evidence>
<dbReference type="STRING" id="29170.A0A368FKS4"/>
<dbReference type="GO" id="GO:0005634">
    <property type="term" value="C:nucleus"/>
    <property type="evidence" value="ECO:0007669"/>
    <property type="project" value="TreeGrafter"/>
</dbReference>
<gene>
    <name evidence="11" type="ORF">ANCCAN_22071</name>
</gene>
<reference evidence="11 12" key="1">
    <citation type="submission" date="2014-10" db="EMBL/GenBank/DDBJ databases">
        <title>Draft genome of the hookworm Ancylostoma caninum.</title>
        <authorList>
            <person name="Mitreva M."/>
        </authorList>
    </citation>
    <scope>NUCLEOTIDE SEQUENCE [LARGE SCALE GENOMIC DNA]</scope>
    <source>
        <strain evidence="11 12">Baltimore</strain>
    </source>
</reference>
<accession>A0A368FKS4</accession>
<dbReference type="GO" id="GO:0005952">
    <property type="term" value="C:cAMP-dependent protein kinase complex"/>
    <property type="evidence" value="ECO:0007669"/>
    <property type="project" value="TreeGrafter"/>
</dbReference>
<dbReference type="GO" id="GO:0005829">
    <property type="term" value="C:cytosol"/>
    <property type="evidence" value="ECO:0007669"/>
    <property type="project" value="TreeGrafter"/>
</dbReference>
<evidence type="ECO:0000256" key="9">
    <source>
        <dbReference type="PROSITE-ProRule" id="PRU10141"/>
    </source>
</evidence>
<dbReference type="InterPro" id="IPR011009">
    <property type="entry name" value="Kinase-like_dom_sf"/>
</dbReference>
<evidence type="ECO:0000256" key="6">
    <source>
        <dbReference type="ARBA" id="ARBA00022840"/>
    </source>
</evidence>
<dbReference type="Proteomes" id="UP000252519">
    <property type="component" value="Unassembled WGS sequence"/>
</dbReference>
<evidence type="ECO:0000256" key="7">
    <source>
        <dbReference type="ARBA" id="ARBA00047292"/>
    </source>
</evidence>
<name>A0A368FKS4_ANCCA</name>